<gene>
    <name evidence="2" type="ORF">JQS43_07100</name>
</gene>
<name>A0A895YSZ9_9ACTN</name>
<evidence type="ECO:0000313" key="2">
    <source>
        <dbReference type="EMBL" id="QSB17158.1"/>
    </source>
</evidence>
<dbReference type="KEGG" id="nhy:JQS43_07100"/>
<organism evidence="2 3">
    <name type="scientific">Natronosporangium hydrolyticum</name>
    <dbReference type="NCBI Taxonomy" id="2811111"/>
    <lineage>
        <taxon>Bacteria</taxon>
        <taxon>Bacillati</taxon>
        <taxon>Actinomycetota</taxon>
        <taxon>Actinomycetes</taxon>
        <taxon>Micromonosporales</taxon>
        <taxon>Micromonosporaceae</taxon>
        <taxon>Natronosporangium</taxon>
    </lineage>
</organism>
<reference evidence="2" key="1">
    <citation type="submission" date="2021-02" db="EMBL/GenBank/DDBJ databases">
        <title>Natrosporangium hydrolyticum gen. nov., sp. nov, a haloalkaliphilic actinobacterium from a soda solonchak soil.</title>
        <authorList>
            <person name="Sorokin D.Y."/>
            <person name="Khijniak T.V."/>
            <person name="Zakharycheva A.P."/>
            <person name="Boueva O.V."/>
            <person name="Ariskina E.V."/>
            <person name="Hahnke R.L."/>
            <person name="Bunk B."/>
            <person name="Sproer C."/>
            <person name="Schumann P."/>
            <person name="Evtushenko L.I."/>
            <person name="Kublanov I.V."/>
        </authorList>
    </citation>
    <scope>NUCLEOTIDE SEQUENCE</scope>
    <source>
        <strain evidence="2">DSM 106523</strain>
    </source>
</reference>
<dbReference type="InterPro" id="IPR003779">
    <property type="entry name" value="CMD-like"/>
</dbReference>
<sequence>MAMAEVVPEAYQAVFQLEKYVRSTVAHQLLELVKLRASMINGCAFCVDMHSHDALSAGESTQRLFAVAAWREAPFFTDRERAALALTDEVTRLGDHGVTDATWAKVREHYSEEATANLIMAIATINVWNRIAIATRVAPPVR</sequence>
<dbReference type="PANTHER" id="PTHR34846:SF10">
    <property type="entry name" value="CYTOPLASMIC PROTEIN"/>
    <property type="match status" value="1"/>
</dbReference>
<proteinExistence type="predicted"/>
<dbReference type="InterPro" id="IPR004675">
    <property type="entry name" value="AhpD_core"/>
</dbReference>
<evidence type="ECO:0000259" key="1">
    <source>
        <dbReference type="Pfam" id="PF02627"/>
    </source>
</evidence>
<dbReference type="EMBL" id="CP070499">
    <property type="protein sequence ID" value="QSB17158.1"/>
    <property type="molecule type" value="Genomic_DNA"/>
</dbReference>
<dbReference type="AlphaFoldDB" id="A0A895YSZ9"/>
<dbReference type="Pfam" id="PF02627">
    <property type="entry name" value="CMD"/>
    <property type="match status" value="1"/>
</dbReference>
<dbReference type="Proteomes" id="UP000662857">
    <property type="component" value="Chromosome"/>
</dbReference>
<keyword evidence="3" id="KW-1185">Reference proteome</keyword>
<dbReference type="SUPFAM" id="SSF69118">
    <property type="entry name" value="AhpD-like"/>
    <property type="match status" value="1"/>
</dbReference>
<evidence type="ECO:0000313" key="3">
    <source>
        <dbReference type="Proteomes" id="UP000662857"/>
    </source>
</evidence>
<accession>A0A895YSZ9</accession>
<dbReference type="GO" id="GO:0051920">
    <property type="term" value="F:peroxiredoxin activity"/>
    <property type="evidence" value="ECO:0007669"/>
    <property type="project" value="InterPro"/>
</dbReference>
<dbReference type="InterPro" id="IPR029032">
    <property type="entry name" value="AhpD-like"/>
</dbReference>
<dbReference type="NCBIfam" id="TIGR00778">
    <property type="entry name" value="ahpD_dom"/>
    <property type="match status" value="1"/>
</dbReference>
<dbReference type="Gene3D" id="1.20.1290.10">
    <property type="entry name" value="AhpD-like"/>
    <property type="match status" value="1"/>
</dbReference>
<dbReference type="PANTHER" id="PTHR34846">
    <property type="entry name" value="4-CARBOXYMUCONOLACTONE DECARBOXYLASE FAMILY PROTEIN (AFU_ORTHOLOGUE AFUA_6G11590)"/>
    <property type="match status" value="1"/>
</dbReference>
<feature type="domain" description="Carboxymuconolactone decarboxylase-like" evidence="1">
    <location>
        <begin position="8"/>
        <end position="89"/>
    </location>
</feature>
<protein>
    <submittedName>
        <fullName evidence="2">Carboxymuconolactone decarboxylase family protein</fullName>
    </submittedName>
</protein>